<dbReference type="EMBL" id="JAGYWB010000012">
    <property type="protein sequence ID" value="KAI0502390.1"/>
    <property type="molecule type" value="Genomic_DNA"/>
</dbReference>
<protein>
    <recommendedName>
        <fullName evidence="3">Mitochondrial protein</fullName>
    </recommendedName>
</protein>
<dbReference type="SUPFAM" id="SSF56672">
    <property type="entry name" value="DNA/RNA polymerases"/>
    <property type="match status" value="1"/>
</dbReference>
<sequence length="106" mass="12345">MLKWPVPKNLKELREFLGLTGYYRRFVKGYSNITWPLTEQLKNDVFLWEEAATSAFESLKKAMTTVSVLPLQISLRPSLWRRMHPGMGWVQCLCRVGGPSPILDRY</sequence>
<dbReference type="Gene3D" id="3.30.70.270">
    <property type="match status" value="1"/>
</dbReference>
<dbReference type="OrthoDB" id="783906at2759"/>
<dbReference type="AlphaFoldDB" id="A0A8T3B218"/>
<dbReference type="InterPro" id="IPR043128">
    <property type="entry name" value="Rev_trsase/Diguanyl_cyclase"/>
</dbReference>
<name>A0A8T3B218_DENNO</name>
<organism evidence="1 2">
    <name type="scientific">Dendrobium nobile</name>
    <name type="common">Orchid</name>
    <dbReference type="NCBI Taxonomy" id="94219"/>
    <lineage>
        <taxon>Eukaryota</taxon>
        <taxon>Viridiplantae</taxon>
        <taxon>Streptophyta</taxon>
        <taxon>Embryophyta</taxon>
        <taxon>Tracheophyta</taxon>
        <taxon>Spermatophyta</taxon>
        <taxon>Magnoliopsida</taxon>
        <taxon>Liliopsida</taxon>
        <taxon>Asparagales</taxon>
        <taxon>Orchidaceae</taxon>
        <taxon>Epidendroideae</taxon>
        <taxon>Malaxideae</taxon>
        <taxon>Dendrobiinae</taxon>
        <taxon>Dendrobium</taxon>
    </lineage>
</organism>
<dbReference type="PANTHER" id="PTHR33064">
    <property type="entry name" value="POL PROTEIN"/>
    <property type="match status" value="1"/>
</dbReference>
<evidence type="ECO:0008006" key="3">
    <source>
        <dbReference type="Google" id="ProtNLM"/>
    </source>
</evidence>
<keyword evidence="2" id="KW-1185">Reference proteome</keyword>
<gene>
    <name evidence="1" type="ORF">KFK09_017339</name>
</gene>
<dbReference type="InterPro" id="IPR051320">
    <property type="entry name" value="Viral_Replic_Matur_Polypro"/>
</dbReference>
<dbReference type="PANTHER" id="PTHR33064:SF37">
    <property type="entry name" value="RIBONUCLEASE H"/>
    <property type="match status" value="1"/>
</dbReference>
<accession>A0A8T3B218</accession>
<dbReference type="InterPro" id="IPR043502">
    <property type="entry name" value="DNA/RNA_pol_sf"/>
</dbReference>
<evidence type="ECO:0000313" key="2">
    <source>
        <dbReference type="Proteomes" id="UP000829196"/>
    </source>
</evidence>
<dbReference type="Proteomes" id="UP000829196">
    <property type="component" value="Unassembled WGS sequence"/>
</dbReference>
<proteinExistence type="predicted"/>
<dbReference type="FunFam" id="3.30.70.270:FF:000020">
    <property type="entry name" value="Transposon Tf2-6 polyprotein-like Protein"/>
    <property type="match status" value="1"/>
</dbReference>
<dbReference type="SMR" id="A0A8T3B218"/>
<reference evidence="1" key="1">
    <citation type="journal article" date="2022" name="Front. Genet.">
        <title>Chromosome-Scale Assembly of the Dendrobium nobile Genome Provides Insights Into the Molecular Mechanism of the Biosynthesis of the Medicinal Active Ingredient of Dendrobium.</title>
        <authorList>
            <person name="Xu Q."/>
            <person name="Niu S.-C."/>
            <person name="Li K.-L."/>
            <person name="Zheng P.-J."/>
            <person name="Zhang X.-J."/>
            <person name="Jia Y."/>
            <person name="Liu Y."/>
            <person name="Niu Y.-X."/>
            <person name="Yu L.-H."/>
            <person name="Chen D.-F."/>
            <person name="Zhang G.-Q."/>
        </authorList>
    </citation>
    <scope>NUCLEOTIDE SEQUENCE</scope>
    <source>
        <tissue evidence="1">Leaf</tissue>
    </source>
</reference>
<comment type="caution">
    <text evidence="1">The sequence shown here is derived from an EMBL/GenBank/DDBJ whole genome shotgun (WGS) entry which is preliminary data.</text>
</comment>
<evidence type="ECO:0000313" key="1">
    <source>
        <dbReference type="EMBL" id="KAI0502390.1"/>
    </source>
</evidence>